<evidence type="ECO:0000313" key="3">
    <source>
        <dbReference type="Proteomes" id="UP000306145"/>
    </source>
</evidence>
<feature type="region of interest" description="Disordered" evidence="1">
    <location>
        <begin position="1"/>
        <end position="37"/>
    </location>
</feature>
<dbReference type="Proteomes" id="UP000306145">
    <property type="component" value="Unassembled WGS sequence"/>
</dbReference>
<dbReference type="AlphaFoldDB" id="A0A5C4QX83"/>
<feature type="compositionally biased region" description="Polar residues" evidence="1">
    <location>
        <begin position="304"/>
        <end position="318"/>
    </location>
</feature>
<dbReference type="OrthoDB" id="2562278at2"/>
<evidence type="ECO:0000256" key="1">
    <source>
        <dbReference type="SAM" id="MobiDB-lite"/>
    </source>
</evidence>
<proteinExistence type="predicted"/>
<evidence type="ECO:0000313" key="2">
    <source>
        <dbReference type="EMBL" id="TNH30679.1"/>
    </source>
</evidence>
<feature type="region of interest" description="Disordered" evidence="1">
    <location>
        <begin position="291"/>
        <end position="318"/>
    </location>
</feature>
<evidence type="ECO:0008006" key="4">
    <source>
        <dbReference type="Google" id="ProtNLM"/>
    </source>
</evidence>
<feature type="compositionally biased region" description="Basic and acidic residues" evidence="1">
    <location>
        <begin position="291"/>
        <end position="301"/>
    </location>
</feature>
<protein>
    <recommendedName>
        <fullName evidence="4">Replication-relaxation</fullName>
    </recommendedName>
</protein>
<organism evidence="2 3">
    <name type="scientific">Micromonospora orduensis</name>
    <dbReference type="NCBI Taxonomy" id="1420891"/>
    <lineage>
        <taxon>Bacteria</taxon>
        <taxon>Bacillati</taxon>
        <taxon>Actinomycetota</taxon>
        <taxon>Actinomycetes</taxon>
        <taxon>Micromonosporales</taxon>
        <taxon>Micromonosporaceae</taxon>
        <taxon>Micromonospora</taxon>
    </lineage>
</organism>
<sequence>MSAEHCDPHRPDPPHPHSFEPSSPGRSASSRRPTRPDRLQLLRRLTLRDRQLLDWLAEHYLLSTDQIAQALFPSRRAALLRLAALHTIDAVTRFVDVTTGTSQYLYALGPLGAVVHPTAYTDPDRPSARAPRSSIERTERIIGSAKLRHLLGVNQLFVDLHAYTHIGPNAQLARWWSEQHATAAYAAADIRPDAHGVWTVGDRSVGFFLEHDNNTENLSRVLRKLRAYERLAEFGPRYPVLLRVRSRRREANLLRALAGVPTAMPVATGVHDEHPAGPAWTLTTDPGLRRWLHELPSDHGPDNPATNPHRFTQPDTSD</sequence>
<dbReference type="InterPro" id="IPR025855">
    <property type="entry name" value="Replic_Relax"/>
</dbReference>
<comment type="caution">
    <text evidence="2">The sequence shown here is derived from an EMBL/GenBank/DDBJ whole genome shotgun (WGS) entry which is preliminary data.</text>
</comment>
<accession>A0A5C4QX83</accession>
<name>A0A5C4QX83_9ACTN</name>
<feature type="compositionally biased region" description="Basic and acidic residues" evidence="1">
    <location>
        <begin position="1"/>
        <end position="18"/>
    </location>
</feature>
<keyword evidence="3" id="KW-1185">Reference proteome</keyword>
<dbReference type="Pfam" id="PF13814">
    <property type="entry name" value="Replic_Relax"/>
    <property type="match status" value="1"/>
</dbReference>
<feature type="compositionally biased region" description="Low complexity" evidence="1">
    <location>
        <begin position="19"/>
        <end position="31"/>
    </location>
</feature>
<dbReference type="RefSeq" id="WP_139583403.1">
    <property type="nucleotide sequence ID" value="NZ_VDFY01000103.1"/>
</dbReference>
<reference evidence="2 3" key="1">
    <citation type="submission" date="2019-06" db="EMBL/GenBank/DDBJ databases">
        <title>Micromonospora ordensis sp. nov., isolated from deep marine sediment.</title>
        <authorList>
            <person name="Veyisoglu A."/>
            <person name="Carro L."/>
            <person name="Klenk H.-P."/>
            <person name="Sahin N."/>
        </authorList>
    </citation>
    <scope>NUCLEOTIDE SEQUENCE [LARGE SCALE GENOMIC DNA]</scope>
    <source>
        <strain evidence="2 3">S2509</strain>
    </source>
</reference>
<dbReference type="EMBL" id="VDFY01000103">
    <property type="protein sequence ID" value="TNH30679.1"/>
    <property type="molecule type" value="Genomic_DNA"/>
</dbReference>
<gene>
    <name evidence="2" type="ORF">FHG89_06245</name>
</gene>